<keyword evidence="10" id="KW-1185">Reference proteome</keyword>
<evidence type="ECO:0000256" key="5">
    <source>
        <dbReference type="ARBA" id="ARBA00022840"/>
    </source>
</evidence>
<evidence type="ECO:0000256" key="4">
    <source>
        <dbReference type="ARBA" id="ARBA00022777"/>
    </source>
</evidence>
<comment type="caution">
    <text evidence="9">The sequence shown here is derived from an EMBL/GenBank/DDBJ whole genome shotgun (WGS) entry which is preliminary data.</text>
</comment>
<keyword evidence="4" id="KW-0418">Kinase</keyword>
<dbReference type="InterPro" id="IPR017441">
    <property type="entry name" value="Protein_kinase_ATP_BS"/>
</dbReference>
<feature type="compositionally biased region" description="Basic and acidic residues" evidence="7">
    <location>
        <begin position="159"/>
        <end position="173"/>
    </location>
</feature>
<evidence type="ECO:0000256" key="3">
    <source>
        <dbReference type="ARBA" id="ARBA00022741"/>
    </source>
</evidence>
<dbReference type="RefSeq" id="WP_201365239.1">
    <property type="nucleotide sequence ID" value="NZ_BNJJ01000018.1"/>
</dbReference>
<evidence type="ECO:0000256" key="6">
    <source>
        <dbReference type="PROSITE-ProRule" id="PRU10141"/>
    </source>
</evidence>
<dbReference type="InterPro" id="IPR000719">
    <property type="entry name" value="Prot_kinase_dom"/>
</dbReference>
<dbReference type="PANTHER" id="PTHR43289:SF6">
    <property type="entry name" value="SERINE_THREONINE-PROTEIN KINASE NEKL-3"/>
    <property type="match status" value="1"/>
</dbReference>
<dbReference type="Proteomes" id="UP000635565">
    <property type="component" value="Unassembled WGS sequence"/>
</dbReference>
<keyword evidence="2" id="KW-0808">Transferase</keyword>
<dbReference type="PROSITE" id="PS00107">
    <property type="entry name" value="PROTEIN_KINASE_ATP"/>
    <property type="match status" value="1"/>
</dbReference>
<sequence>MPTLEGTTLGHHHLKHLLGRGGMAEVYLGFDEHLHREVAIKVVHQSQDEHFRRFQREAETMGPLAHEHILPVFEYGEQGPWHYLVMPYMPGGTLLDRLKGRGPLTPQEAGRILEQIASALQFAHDRGVLHRDIISNPLNVTWYTRWHEYKNPRGRTSALRRDRNALSQGERRPGTRPLAGHLADRARNIGPTRS</sequence>
<keyword evidence="5 6" id="KW-0067">ATP-binding</keyword>
<dbReference type="EC" id="2.7.11.1" evidence="1"/>
<gene>
    <name evidence="9" type="ORF">KSZ_57170</name>
</gene>
<evidence type="ECO:0000313" key="9">
    <source>
        <dbReference type="EMBL" id="GHO87711.1"/>
    </source>
</evidence>
<evidence type="ECO:0000313" key="10">
    <source>
        <dbReference type="Proteomes" id="UP000635565"/>
    </source>
</evidence>
<dbReference type="CDD" id="cd14014">
    <property type="entry name" value="STKc_PknB_like"/>
    <property type="match status" value="1"/>
</dbReference>
<dbReference type="EMBL" id="BNJJ01000018">
    <property type="protein sequence ID" value="GHO87711.1"/>
    <property type="molecule type" value="Genomic_DNA"/>
</dbReference>
<dbReference type="Gene3D" id="1.10.510.10">
    <property type="entry name" value="Transferase(Phosphotransferase) domain 1"/>
    <property type="match status" value="1"/>
</dbReference>
<dbReference type="InterPro" id="IPR011009">
    <property type="entry name" value="Kinase-like_dom_sf"/>
</dbReference>
<evidence type="ECO:0000256" key="1">
    <source>
        <dbReference type="ARBA" id="ARBA00012513"/>
    </source>
</evidence>
<dbReference type="SUPFAM" id="SSF56112">
    <property type="entry name" value="Protein kinase-like (PK-like)"/>
    <property type="match status" value="1"/>
</dbReference>
<feature type="region of interest" description="Disordered" evidence="7">
    <location>
        <begin position="153"/>
        <end position="194"/>
    </location>
</feature>
<keyword evidence="3 6" id="KW-0547">Nucleotide-binding</keyword>
<feature type="domain" description="Protein kinase" evidence="8">
    <location>
        <begin position="12"/>
        <end position="194"/>
    </location>
</feature>
<name>A0ABQ3VPU3_9CHLR</name>
<evidence type="ECO:0000256" key="2">
    <source>
        <dbReference type="ARBA" id="ARBA00022679"/>
    </source>
</evidence>
<evidence type="ECO:0000256" key="7">
    <source>
        <dbReference type="SAM" id="MobiDB-lite"/>
    </source>
</evidence>
<reference evidence="9 10" key="1">
    <citation type="journal article" date="2021" name="Int. J. Syst. Evol. Microbiol.">
        <title>Reticulibacter mediterranei gen. nov., sp. nov., within the new family Reticulibacteraceae fam. nov., and Ktedonospora formicarum gen. nov., sp. nov., Ktedonobacter robiniae sp. nov., Dictyobacter formicarum sp. nov. and Dictyobacter arantiisoli sp. nov., belonging to the class Ktedonobacteria.</title>
        <authorList>
            <person name="Yabe S."/>
            <person name="Zheng Y."/>
            <person name="Wang C.M."/>
            <person name="Sakai Y."/>
            <person name="Abe K."/>
            <person name="Yokota A."/>
            <person name="Donadio S."/>
            <person name="Cavaletti L."/>
            <person name="Monciardini P."/>
        </authorList>
    </citation>
    <scope>NUCLEOTIDE SEQUENCE [LARGE SCALE GENOMIC DNA]</scope>
    <source>
        <strain evidence="9 10">SOSP1-9</strain>
    </source>
</reference>
<dbReference type="PROSITE" id="PS50011">
    <property type="entry name" value="PROTEIN_KINASE_DOM"/>
    <property type="match status" value="1"/>
</dbReference>
<proteinExistence type="predicted"/>
<protein>
    <recommendedName>
        <fullName evidence="1">non-specific serine/threonine protein kinase</fullName>
        <ecNumber evidence="1">2.7.11.1</ecNumber>
    </recommendedName>
</protein>
<dbReference type="PANTHER" id="PTHR43289">
    <property type="entry name" value="MITOGEN-ACTIVATED PROTEIN KINASE KINASE KINASE 20-RELATED"/>
    <property type="match status" value="1"/>
</dbReference>
<feature type="binding site" evidence="6">
    <location>
        <position position="41"/>
    </location>
    <ligand>
        <name>ATP</name>
        <dbReference type="ChEBI" id="CHEBI:30616"/>
    </ligand>
</feature>
<accession>A0ABQ3VPU3</accession>
<evidence type="ECO:0000259" key="8">
    <source>
        <dbReference type="PROSITE" id="PS50011"/>
    </source>
</evidence>
<dbReference type="Gene3D" id="3.30.200.20">
    <property type="entry name" value="Phosphorylase Kinase, domain 1"/>
    <property type="match status" value="1"/>
</dbReference>
<organism evidence="9 10">
    <name type="scientific">Dictyobacter formicarum</name>
    <dbReference type="NCBI Taxonomy" id="2778368"/>
    <lineage>
        <taxon>Bacteria</taxon>
        <taxon>Bacillati</taxon>
        <taxon>Chloroflexota</taxon>
        <taxon>Ktedonobacteria</taxon>
        <taxon>Ktedonobacterales</taxon>
        <taxon>Dictyobacteraceae</taxon>
        <taxon>Dictyobacter</taxon>
    </lineage>
</organism>
<dbReference type="Pfam" id="PF00069">
    <property type="entry name" value="Pkinase"/>
    <property type="match status" value="1"/>
</dbReference>